<gene>
    <name evidence="3" type="ORF">URODEC1_LOCUS86645</name>
</gene>
<keyword evidence="2" id="KW-1133">Transmembrane helix</keyword>
<evidence type="ECO:0000256" key="2">
    <source>
        <dbReference type="SAM" id="Phobius"/>
    </source>
</evidence>
<dbReference type="EMBL" id="OZ075144">
    <property type="protein sequence ID" value="CAL5041416.1"/>
    <property type="molecule type" value="Genomic_DNA"/>
</dbReference>
<keyword evidence="2" id="KW-0472">Membrane</keyword>
<keyword evidence="2" id="KW-0812">Transmembrane</keyword>
<protein>
    <submittedName>
        <fullName evidence="3">Uncharacterized protein</fullName>
    </submittedName>
</protein>
<evidence type="ECO:0000313" key="3">
    <source>
        <dbReference type="EMBL" id="CAL5041416.1"/>
    </source>
</evidence>
<keyword evidence="4" id="KW-1185">Reference proteome</keyword>
<reference evidence="4" key="1">
    <citation type="submission" date="2024-06" db="EMBL/GenBank/DDBJ databases">
        <authorList>
            <person name="Ryan C."/>
        </authorList>
    </citation>
    <scope>NUCLEOTIDE SEQUENCE [LARGE SCALE GENOMIC DNA]</scope>
</reference>
<accession>A0ABC9DMT2</accession>
<sequence>MAEHRGAARNHQPEPAIDAFANPDHHRGRAQRLCLDAGRALALCGVLVATRPAFKFAPADDTTFIACFVGFLLWIIGACLCILALTPVAPRVVRAGAAAASTVLRCLSPLMN</sequence>
<feature type="region of interest" description="Disordered" evidence="1">
    <location>
        <begin position="1"/>
        <end position="23"/>
    </location>
</feature>
<proteinExistence type="predicted"/>
<name>A0ABC9DMT2_9POAL</name>
<organism evidence="3 4">
    <name type="scientific">Urochloa decumbens</name>
    <dbReference type="NCBI Taxonomy" id="240449"/>
    <lineage>
        <taxon>Eukaryota</taxon>
        <taxon>Viridiplantae</taxon>
        <taxon>Streptophyta</taxon>
        <taxon>Embryophyta</taxon>
        <taxon>Tracheophyta</taxon>
        <taxon>Spermatophyta</taxon>
        <taxon>Magnoliopsida</taxon>
        <taxon>Liliopsida</taxon>
        <taxon>Poales</taxon>
        <taxon>Poaceae</taxon>
        <taxon>PACMAD clade</taxon>
        <taxon>Panicoideae</taxon>
        <taxon>Panicodae</taxon>
        <taxon>Paniceae</taxon>
        <taxon>Melinidinae</taxon>
        <taxon>Urochloa</taxon>
    </lineage>
</organism>
<reference evidence="3 4" key="2">
    <citation type="submission" date="2024-10" db="EMBL/GenBank/DDBJ databases">
        <authorList>
            <person name="Ryan C."/>
        </authorList>
    </citation>
    <scope>NUCLEOTIDE SEQUENCE [LARGE SCALE GENOMIC DNA]</scope>
</reference>
<dbReference type="AlphaFoldDB" id="A0ABC9DMT2"/>
<evidence type="ECO:0000256" key="1">
    <source>
        <dbReference type="SAM" id="MobiDB-lite"/>
    </source>
</evidence>
<evidence type="ECO:0000313" key="4">
    <source>
        <dbReference type="Proteomes" id="UP001497457"/>
    </source>
</evidence>
<dbReference type="Proteomes" id="UP001497457">
    <property type="component" value="Chromosome 34rd"/>
</dbReference>
<feature type="transmembrane region" description="Helical" evidence="2">
    <location>
        <begin position="63"/>
        <end position="85"/>
    </location>
</feature>